<accession>A0A3P8NHA3</accession>
<reference evidence="1 2" key="1">
    <citation type="submission" date="2018-05" db="EMBL/GenBank/DDBJ databases">
        <authorList>
            <person name="Datahose"/>
        </authorList>
    </citation>
    <scope>NUCLEOTIDE SEQUENCE</scope>
</reference>
<dbReference type="AlphaFoldDB" id="A0A3P8NHA3"/>
<reference evidence="2" key="2">
    <citation type="submission" date="2023-03" db="EMBL/GenBank/DDBJ databases">
        <authorList>
            <consortium name="Wellcome Sanger Institute Data Sharing"/>
        </authorList>
    </citation>
    <scope>NUCLEOTIDE SEQUENCE [LARGE SCALE GENOMIC DNA]</scope>
</reference>
<reference evidence="1" key="4">
    <citation type="submission" date="2025-09" db="UniProtKB">
        <authorList>
            <consortium name="Ensembl"/>
        </authorList>
    </citation>
    <scope>IDENTIFICATION</scope>
</reference>
<protein>
    <submittedName>
        <fullName evidence="1">Uncharacterized protein</fullName>
    </submittedName>
</protein>
<name>A0A3P8NHA3_ASTCA</name>
<dbReference type="Proteomes" id="UP000265100">
    <property type="component" value="Chromosome 12"/>
</dbReference>
<keyword evidence="2" id="KW-1185">Reference proteome</keyword>
<sequence length="151" mass="16150">MQAHTKTPAITSTQCSENMAGAGQAMPRLVDALCAGAAVQAELQVLGGIVGLSQLLWDPHRQGQVAPQLANNYSHADVASVQLHVAPWAARIVHGVATAHGSIIKGSRKVVRDGLVDPLVRTALVGFEDDVEQNRKYEYSCTLVDQEDRKS</sequence>
<organism evidence="1 2">
    <name type="scientific">Astatotilapia calliptera</name>
    <name type="common">Eastern happy</name>
    <name type="synonym">Chromis callipterus</name>
    <dbReference type="NCBI Taxonomy" id="8154"/>
    <lineage>
        <taxon>Eukaryota</taxon>
        <taxon>Metazoa</taxon>
        <taxon>Chordata</taxon>
        <taxon>Craniata</taxon>
        <taxon>Vertebrata</taxon>
        <taxon>Euteleostomi</taxon>
        <taxon>Actinopterygii</taxon>
        <taxon>Neopterygii</taxon>
        <taxon>Teleostei</taxon>
        <taxon>Neoteleostei</taxon>
        <taxon>Acanthomorphata</taxon>
        <taxon>Ovalentaria</taxon>
        <taxon>Cichlomorphae</taxon>
        <taxon>Cichliformes</taxon>
        <taxon>Cichlidae</taxon>
        <taxon>African cichlids</taxon>
        <taxon>Pseudocrenilabrinae</taxon>
        <taxon>Haplochromini</taxon>
        <taxon>Astatotilapia</taxon>
    </lineage>
</organism>
<reference evidence="1" key="3">
    <citation type="submission" date="2025-08" db="UniProtKB">
        <authorList>
            <consortium name="Ensembl"/>
        </authorList>
    </citation>
    <scope>IDENTIFICATION</scope>
</reference>
<proteinExistence type="predicted"/>
<dbReference type="GeneTree" id="ENSGT00940000176950"/>
<dbReference type="Ensembl" id="ENSACLT00000004258.2">
    <property type="protein sequence ID" value="ENSACLP00000004170.2"/>
    <property type="gene ID" value="ENSACLG00000002805.2"/>
</dbReference>
<dbReference type="OMA" id="PQLANNY"/>
<evidence type="ECO:0000313" key="2">
    <source>
        <dbReference type="Proteomes" id="UP000265100"/>
    </source>
</evidence>
<evidence type="ECO:0000313" key="1">
    <source>
        <dbReference type="Ensembl" id="ENSACLP00000004170.2"/>
    </source>
</evidence>